<dbReference type="EMBL" id="AY043265">
    <property type="protein sequence ID" value="AAK85592.1"/>
    <property type="molecule type" value="Genomic_DNA"/>
</dbReference>
<protein>
    <submittedName>
        <fullName evidence="1">Uncharacterized protein</fullName>
    </submittedName>
</protein>
<accession>Q91GM2</accession>
<proteinExistence type="predicted"/>
<dbReference type="KEGG" id="vg:1727458"/>
<evidence type="ECO:0000313" key="1">
    <source>
        <dbReference type="EMBL" id="AAK85592.1"/>
    </source>
</evidence>
<organismHost>
    <name type="scientific">Lepidoptera</name>
    <name type="common">moths &amp; butterflies</name>
    <dbReference type="NCBI Taxonomy" id="7088"/>
</organismHost>
<sequence length="88" mass="10488">MYYYIARKEMPDIYDIGTTLDESQTMEKNMPIMFKIQLYEFASMYTANQLKHLTKYKVKEGYYKLDKANVEILIKMGIFYSKTIAVVM</sequence>
<dbReference type="GeneID" id="1727458"/>
<dbReference type="OrthoDB" id="27248at10239"/>
<reference evidence="1 2" key="1">
    <citation type="journal article" date="2002" name="J. Gen. Virol.">
        <title>Whole genome analysis of the Epiphyas postvittana nucleopolyhedrovirus.</title>
        <authorList>
            <person name="Hyink O."/>
            <person name="Dellow R.A."/>
            <person name="Olsen M.J."/>
            <person name="Caradoc-Davies K.M.B."/>
            <person name="Drake K."/>
            <person name="Herniou E.A."/>
            <person name="Cory J.S."/>
            <person name="O'Reilly D.R."/>
            <person name="Ward V.K."/>
        </authorList>
    </citation>
    <scope>NUCLEOTIDE SEQUENCE [LARGE SCALE GENOMIC DNA]</scope>
</reference>
<dbReference type="RefSeq" id="NP_203197.1">
    <property type="nucleotide sequence ID" value="NC_003083.1"/>
</dbReference>
<keyword evidence="2" id="KW-1185">Reference proteome</keyword>
<name>Q91GM2_NPVEP</name>
<dbReference type="Proteomes" id="UP000203221">
    <property type="component" value="Segment"/>
</dbReference>
<organism evidence="1 2">
    <name type="scientific">Epiphyas postvittana nucleopolyhedrovirus</name>
    <name type="common">EppoMNPV</name>
    <dbReference type="NCBI Taxonomy" id="70600"/>
    <lineage>
        <taxon>Viruses</taxon>
        <taxon>Viruses incertae sedis</taxon>
        <taxon>Naldaviricetes</taxon>
        <taxon>Lefavirales</taxon>
        <taxon>Baculoviridae</taxon>
        <taxon>Alphabaculovirus</taxon>
        <taxon>Alphabaculovirus eppostvittanae</taxon>
    </lineage>
</organism>
<evidence type="ECO:0000313" key="2">
    <source>
        <dbReference type="Proteomes" id="UP000203221"/>
    </source>
</evidence>